<dbReference type="Pfam" id="PF01915">
    <property type="entry name" value="Glyco_hydro_3_C"/>
    <property type="match status" value="1"/>
</dbReference>
<evidence type="ECO:0000313" key="5">
    <source>
        <dbReference type="Proteomes" id="UP000001733"/>
    </source>
</evidence>
<dbReference type="Gene3D" id="3.40.50.1700">
    <property type="entry name" value="Glycoside hydrolase family 3 C-terminal domain"/>
    <property type="match status" value="1"/>
</dbReference>
<dbReference type="Gene3D" id="3.20.20.300">
    <property type="entry name" value="Glycoside hydrolase, family 3, N-terminal domain"/>
    <property type="match status" value="1"/>
</dbReference>
<dbReference type="eggNOG" id="COG1472">
    <property type="taxonomic scope" value="Bacteria"/>
</dbReference>
<dbReference type="FunFam" id="2.60.40.10:FF:000495">
    <property type="entry name" value="Periplasmic beta-glucosidase"/>
    <property type="match status" value="1"/>
</dbReference>
<keyword evidence="5" id="KW-1185">Reference proteome</keyword>
<dbReference type="HOGENOM" id="CLU_004542_5_1_0"/>
<evidence type="ECO:0000256" key="1">
    <source>
        <dbReference type="ARBA" id="ARBA00005336"/>
    </source>
</evidence>
<dbReference type="InterPro" id="IPR002772">
    <property type="entry name" value="Glyco_hydro_3_C"/>
</dbReference>
<sequence length="756" mass="85126">MEKEKIEEKIESLLSSMSLDEKVAQLKARSISISKVIGKLLLEDFFSELRPELKEKIMGFIFNFYSNRELAEGMTKTLWKKMWKEVVLEGVEKKYPIGELSCALRSMSPRESAQFANEIQKYVLENSRVKIPILIHDEALHGCMAKGSTIFPQAIGMASTWNPELIYQVATAIGKETRSRGIHQVLSPTINIARDPRCGRTEETYGEDPYLASRMAVAYIKGVQEQGVIATPKHFVANFVGDGGRDSYPIHFSERLLREIYFPAFRASIEEAGALSLMAAYNSLDGIPCSSNKWLLTRILRKEWGFKGYVVSDYFSVLHLMTKHKVAESKAEAAKLSLEAGLDMELPDSDCFEEIPGLIRESKLSQDTLDEAVRRVLRVKFWIGLFDNPFVDPDYAERINDCSEHRELALRVARESIVLLKNEGILPLNKDIRSIAVIGPNAAVPRLGGYSGYGVKVVTPLEGIKNKLGDKVKVYFAEGCGLNDTSKSGFDEAIKIAQKSDVAILFMGNSVPETEGEQRDRHNLNLPGVQEDLIKEICNTNTPVIVVLINGSAITMMNWIDKVQAVIEAWYPGEEGGNAIADVLFGDYNPGGKLPISFPKYSSQLPLYYNHKPSGRVDDYVDLRGNQYLFPFGYGLSYTDFKYSNLRITPEEIPRDGEVVITFDIENIGKYKGDEVVQLYLHDEFASVARPIKELKRFERVTLDVGERKTVSFKLNRRDLEFLSMDMELVVEPGRFEVLIGSSSEDIRLKGFFIVK</sequence>
<accession>B5YAF8</accession>
<dbReference type="GO" id="GO:0008422">
    <property type="term" value="F:beta-glucosidase activity"/>
    <property type="evidence" value="ECO:0007669"/>
    <property type="project" value="UniProtKB-ARBA"/>
</dbReference>
<dbReference type="Pfam" id="PF14310">
    <property type="entry name" value="Fn3-like"/>
    <property type="match status" value="1"/>
</dbReference>
<comment type="similarity">
    <text evidence="1">Belongs to the glycosyl hydrolase 3 family.</text>
</comment>
<dbReference type="FunFam" id="3.40.50.1700:FF:000009">
    <property type="entry name" value="Periplasmic beta-glucosidase"/>
    <property type="match status" value="1"/>
</dbReference>
<dbReference type="EMBL" id="CP001146">
    <property type="protein sequence ID" value="ACI20082.1"/>
    <property type="molecule type" value="Genomic_DNA"/>
</dbReference>
<dbReference type="PaxDb" id="309799-DICTH_1614"/>
<dbReference type="InterPro" id="IPR036962">
    <property type="entry name" value="Glyco_hydro_3_N_sf"/>
</dbReference>
<dbReference type="SUPFAM" id="SSF52279">
    <property type="entry name" value="Beta-D-glucan exohydrolase, C-terminal domain"/>
    <property type="match status" value="1"/>
</dbReference>
<gene>
    <name evidence="4" type="ordered locus">DICTH_1614</name>
</gene>
<dbReference type="InterPro" id="IPR001764">
    <property type="entry name" value="Glyco_hydro_3_N"/>
</dbReference>
<dbReference type="AlphaFoldDB" id="B5YAF8"/>
<evidence type="ECO:0000259" key="3">
    <source>
        <dbReference type="SMART" id="SM01217"/>
    </source>
</evidence>
<dbReference type="STRING" id="309799.DICTH_1614"/>
<proteinExistence type="inferred from homology"/>
<dbReference type="InterPro" id="IPR026891">
    <property type="entry name" value="Fn3-like"/>
</dbReference>
<dbReference type="RefSeq" id="WP_012548714.1">
    <property type="nucleotide sequence ID" value="NC_011297.1"/>
</dbReference>
<dbReference type="InterPro" id="IPR017853">
    <property type="entry name" value="GH"/>
</dbReference>
<dbReference type="InterPro" id="IPR036881">
    <property type="entry name" value="Glyco_hydro_3_C_sf"/>
</dbReference>
<evidence type="ECO:0000313" key="4">
    <source>
        <dbReference type="EMBL" id="ACI20082.1"/>
    </source>
</evidence>
<organism evidence="4 5">
    <name type="scientific">Dictyoglomus thermophilum (strain ATCC 35947 / DSM 3960 / H-6-12)</name>
    <dbReference type="NCBI Taxonomy" id="309799"/>
    <lineage>
        <taxon>Bacteria</taxon>
        <taxon>Pseudomonadati</taxon>
        <taxon>Dictyoglomota</taxon>
        <taxon>Dictyoglomia</taxon>
        <taxon>Dictyoglomales</taxon>
        <taxon>Dictyoglomaceae</taxon>
        <taxon>Dictyoglomus</taxon>
    </lineage>
</organism>
<dbReference type="KEGG" id="dth:DICTH_1614"/>
<dbReference type="InterPro" id="IPR013783">
    <property type="entry name" value="Ig-like_fold"/>
</dbReference>
<dbReference type="PANTHER" id="PTHR42715:SF10">
    <property type="entry name" value="BETA-GLUCOSIDASE"/>
    <property type="match status" value="1"/>
</dbReference>
<dbReference type="CAZy" id="GH3">
    <property type="family name" value="Glycoside Hydrolase Family 3"/>
</dbReference>
<dbReference type="Pfam" id="PF00933">
    <property type="entry name" value="Glyco_hydro_3"/>
    <property type="match status" value="1"/>
</dbReference>
<reference evidence="4 5" key="1">
    <citation type="journal article" date="2014" name="Genome Announc.">
        <title>Complete Genome Sequence of the Extreme Thermophile Dictyoglomus thermophilum H-6-12.</title>
        <authorList>
            <person name="Coil D.A."/>
            <person name="Badger J.H."/>
            <person name="Forberger H.C."/>
            <person name="Riggs F."/>
            <person name="Madupu R."/>
            <person name="Fedorova N."/>
            <person name="Ward N."/>
            <person name="Robb F.T."/>
            <person name="Eisen J.A."/>
        </authorList>
    </citation>
    <scope>NUCLEOTIDE SEQUENCE [LARGE SCALE GENOMIC DNA]</scope>
    <source>
        <strain evidence="5">ATCC 35947 / DSM 3960 / H-6-12</strain>
    </source>
</reference>
<dbReference type="OrthoDB" id="9805821at2"/>
<dbReference type="SUPFAM" id="SSF51445">
    <property type="entry name" value="(Trans)glycosidases"/>
    <property type="match status" value="1"/>
</dbReference>
<feature type="domain" description="Fibronectin type III-like" evidence="3">
    <location>
        <begin position="675"/>
        <end position="744"/>
    </location>
</feature>
<dbReference type="PRINTS" id="PR00133">
    <property type="entry name" value="GLHYDRLASE3"/>
</dbReference>
<protein>
    <submittedName>
        <fullName evidence="4">Xylosidase/arabinosidase</fullName>
    </submittedName>
</protein>
<evidence type="ECO:0000256" key="2">
    <source>
        <dbReference type="ARBA" id="ARBA00022801"/>
    </source>
</evidence>
<dbReference type="SMART" id="SM01217">
    <property type="entry name" value="Fn3_like"/>
    <property type="match status" value="1"/>
</dbReference>
<dbReference type="PANTHER" id="PTHR42715">
    <property type="entry name" value="BETA-GLUCOSIDASE"/>
    <property type="match status" value="1"/>
</dbReference>
<dbReference type="InterPro" id="IPR050288">
    <property type="entry name" value="Cellulose_deg_GH3"/>
</dbReference>
<dbReference type="Proteomes" id="UP000001733">
    <property type="component" value="Chromosome"/>
</dbReference>
<name>B5YAF8_DICT6</name>
<dbReference type="Gene3D" id="2.60.40.10">
    <property type="entry name" value="Immunoglobulins"/>
    <property type="match status" value="1"/>
</dbReference>
<keyword evidence="2" id="KW-0378">Hydrolase</keyword>
<dbReference type="GO" id="GO:0005975">
    <property type="term" value="P:carbohydrate metabolic process"/>
    <property type="evidence" value="ECO:0007669"/>
    <property type="project" value="InterPro"/>
</dbReference>